<reference evidence="3" key="1">
    <citation type="journal article" date="2019" name="Int. J. Syst. Evol. Microbiol.">
        <title>The Global Catalogue of Microorganisms (GCM) 10K type strain sequencing project: providing services to taxonomists for standard genome sequencing and annotation.</title>
        <authorList>
            <consortium name="The Broad Institute Genomics Platform"/>
            <consortium name="The Broad Institute Genome Sequencing Center for Infectious Disease"/>
            <person name="Wu L."/>
            <person name="Ma J."/>
        </authorList>
    </citation>
    <scope>NUCLEOTIDE SEQUENCE [LARGE SCALE GENOMIC DNA]</scope>
    <source>
        <strain evidence="3">CGMCC 1.12769</strain>
    </source>
</reference>
<evidence type="ECO:0000313" key="3">
    <source>
        <dbReference type="Proteomes" id="UP000659344"/>
    </source>
</evidence>
<protein>
    <submittedName>
        <fullName evidence="2">Uncharacterized protein</fullName>
    </submittedName>
</protein>
<evidence type="ECO:0000313" key="2">
    <source>
        <dbReference type="EMBL" id="GGH34859.1"/>
    </source>
</evidence>
<name>A0ABQ1YQP6_9BACL</name>
<feature type="chain" id="PRO_5046494304" evidence="1">
    <location>
        <begin position="22"/>
        <end position="49"/>
    </location>
</feature>
<keyword evidence="1" id="KW-0732">Signal</keyword>
<comment type="caution">
    <text evidence="2">The sequence shown here is derived from an EMBL/GenBank/DDBJ whole genome shotgun (WGS) entry which is preliminary data.</text>
</comment>
<feature type="signal peptide" evidence="1">
    <location>
        <begin position="1"/>
        <end position="21"/>
    </location>
</feature>
<gene>
    <name evidence="2" type="ORF">GCM10008013_40840</name>
</gene>
<evidence type="ECO:0000256" key="1">
    <source>
        <dbReference type="SAM" id="SignalP"/>
    </source>
</evidence>
<dbReference type="EMBL" id="BMFT01000003">
    <property type="protein sequence ID" value="GGH34859.1"/>
    <property type="molecule type" value="Genomic_DNA"/>
</dbReference>
<dbReference type="Proteomes" id="UP000659344">
    <property type="component" value="Unassembled WGS sequence"/>
</dbReference>
<organism evidence="2 3">
    <name type="scientific">Paenibacillus segetis</name>
    <dbReference type="NCBI Taxonomy" id="1325360"/>
    <lineage>
        <taxon>Bacteria</taxon>
        <taxon>Bacillati</taxon>
        <taxon>Bacillota</taxon>
        <taxon>Bacilli</taxon>
        <taxon>Bacillales</taxon>
        <taxon>Paenibacillaceae</taxon>
        <taxon>Paenibacillus</taxon>
    </lineage>
</organism>
<accession>A0ABQ1YQP6</accession>
<proteinExistence type="predicted"/>
<keyword evidence="3" id="KW-1185">Reference proteome</keyword>
<sequence>MKKVFLLTVFLVLVSSATGVATTNAERDLKGSVTSPPITYSPLNHGMDH</sequence>